<evidence type="ECO:0000256" key="5">
    <source>
        <dbReference type="ARBA" id="ARBA00022801"/>
    </source>
</evidence>
<protein>
    <submittedName>
        <fullName evidence="10">Peptidoglycan endopeptidase</fullName>
    </submittedName>
</protein>
<proteinExistence type="inferred from homology"/>
<feature type="domain" description="LysM" evidence="8">
    <location>
        <begin position="9"/>
        <end position="53"/>
    </location>
</feature>
<dbReference type="SUPFAM" id="SSF54001">
    <property type="entry name" value="Cysteine proteinases"/>
    <property type="match status" value="1"/>
</dbReference>
<dbReference type="Pfam" id="PF01476">
    <property type="entry name" value="LysM"/>
    <property type="match status" value="1"/>
</dbReference>
<keyword evidence="4" id="KW-0677">Repeat</keyword>
<evidence type="ECO:0000256" key="3">
    <source>
        <dbReference type="ARBA" id="ARBA00022729"/>
    </source>
</evidence>
<dbReference type="PANTHER" id="PTHR47053:SF1">
    <property type="entry name" value="MUREIN DD-ENDOPEPTIDASE MEPH-RELATED"/>
    <property type="match status" value="1"/>
</dbReference>
<comment type="similarity">
    <text evidence="1">Belongs to the peptidase C40 family.</text>
</comment>
<dbReference type="Gene3D" id="3.90.1720.10">
    <property type="entry name" value="endopeptidase domain like (from Nostoc punctiforme)"/>
    <property type="match status" value="1"/>
</dbReference>
<keyword evidence="3" id="KW-0732">Signal</keyword>
<dbReference type="PANTHER" id="PTHR47053">
    <property type="entry name" value="MUREIN DD-ENDOPEPTIDASE MEPH-RELATED"/>
    <property type="match status" value="1"/>
</dbReference>
<evidence type="ECO:0000256" key="7">
    <source>
        <dbReference type="SAM" id="MobiDB-lite"/>
    </source>
</evidence>
<evidence type="ECO:0000313" key="11">
    <source>
        <dbReference type="Proteomes" id="UP000290602"/>
    </source>
</evidence>
<feature type="region of interest" description="Disordered" evidence="7">
    <location>
        <begin position="179"/>
        <end position="208"/>
    </location>
</feature>
<keyword evidence="6" id="KW-0788">Thiol protease</keyword>
<dbReference type="PROSITE" id="PS51935">
    <property type="entry name" value="NLPC_P60"/>
    <property type="match status" value="1"/>
</dbReference>
<dbReference type="CDD" id="cd00118">
    <property type="entry name" value="LysM"/>
    <property type="match status" value="1"/>
</dbReference>
<dbReference type="OrthoDB" id="1654978at2"/>
<dbReference type="Proteomes" id="UP000290602">
    <property type="component" value="Unassembled WGS sequence"/>
</dbReference>
<reference evidence="10 11" key="1">
    <citation type="submission" date="2018-08" db="EMBL/GenBank/DDBJ databases">
        <title>Lactobacillus suantsai sp. nov., isolated from traditional fermented suan-tsai in Taiwan.</title>
        <authorList>
            <person name="Huang C.-H."/>
        </authorList>
    </citation>
    <scope>NUCLEOTIDE SEQUENCE [LARGE SCALE GENOMIC DNA]</scope>
    <source>
        <strain evidence="10 11">BCRC 12945</strain>
    </source>
</reference>
<evidence type="ECO:0000256" key="4">
    <source>
        <dbReference type="ARBA" id="ARBA00022737"/>
    </source>
</evidence>
<dbReference type="Pfam" id="PF00877">
    <property type="entry name" value="NLPC_P60"/>
    <property type="match status" value="1"/>
</dbReference>
<feature type="compositionally biased region" description="Low complexity" evidence="7">
    <location>
        <begin position="59"/>
        <end position="93"/>
    </location>
</feature>
<dbReference type="InterPro" id="IPR036779">
    <property type="entry name" value="LysM_dom_sf"/>
</dbReference>
<evidence type="ECO:0000259" key="9">
    <source>
        <dbReference type="PROSITE" id="PS51935"/>
    </source>
</evidence>
<dbReference type="AlphaFoldDB" id="A0A4Q0VMK4"/>
<dbReference type="GO" id="GO:0006508">
    <property type="term" value="P:proteolysis"/>
    <property type="evidence" value="ECO:0007669"/>
    <property type="project" value="UniProtKB-KW"/>
</dbReference>
<evidence type="ECO:0000256" key="6">
    <source>
        <dbReference type="ARBA" id="ARBA00022807"/>
    </source>
</evidence>
<evidence type="ECO:0000256" key="1">
    <source>
        <dbReference type="ARBA" id="ARBA00007074"/>
    </source>
</evidence>
<evidence type="ECO:0000259" key="8">
    <source>
        <dbReference type="PROSITE" id="PS51782"/>
    </source>
</evidence>
<dbReference type="Gene3D" id="3.10.350.10">
    <property type="entry name" value="LysM domain"/>
    <property type="match status" value="1"/>
</dbReference>
<dbReference type="SMART" id="SM00257">
    <property type="entry name" value="LysM"/>
    <property type="match status" value="1"/>
</dbReference>
<dbReference type="PROSITE" id="PS51782">
    <property type="entry name" value="LYSM"/>
    <property type="match status" value="1"/>
</dbReference>
<gene>
    <name evidence="10" type="ORF">DXH47_00245</name>
</gene>
<keyword evidence="2" id="KW-0645">Protease</keyword>
<feature type="compositionally biased region" description="Low complexity" evidence="7">
    <location>
        <begin position="179"/>
        <end position="206"/>
    </location>
</feature>
<evidence type="ECO:0000256" key="2">
    <source>
        <dbReference type="ARBA" id="ARBA00022670"/>
    </source>
</evidence>
<feature type="region of interest" description="Disordered" evidence="7">
    <location>
        <begin position="57"/>
        <end position="93"/>
    </location>
</feature>
<name>A0A4Q0VMK4_9LACO</name>
<accession>A0A4Q0VMK4</accession>
<dbReference type="InterPro" id="IPR038765">
    <property type="entry name" value="Papain-like_cys_pep_sf"/>
</dbReference>
<organism evidence="10 11">
    <name type="scientific">Levilactobacillus suantsaii</name>
    <dbReference type="NCBI Taxonomy" id="2292255"/>
    <lineage>
        <taxon>Bacteria</taxon>
        <taxon>Bacillati</taxon>
        <taxon>Bacillota</taxon>
        <taxon>Bacilli</taxon>
        <taxon>Lactobacillales</taxon>
        <taxon>Lactobacillaceae</taxon>
        <taxon>Levilactobacillus</taxon>
    </lineage>
</organism>
<comment type="caution">
    <text evidence="10">The sequence shown here is derived from an EMBL/GenBank/DDBJ whole genome shotgun (WGS) entry which is preliminary data.</text>
</comment>
<sequence length="320" mass="31497">MAGTQANASTVNVQSGDTVWGFSQAYHVSIKSIVKANSLSDANLIYVNQKLSIPDNQKTTTKANTTSQAATTSTTTSASSAAQSSSTQSTANSSSAAKTATSATQASKAAAASSAAASSAAASSAAASSAAASSAAASSAAASSAAQSVAASSSTATQASSVASSSSAATQYNHTATTASSAASSAKSTTSSSSNTSSSSASTSSTKGGGVAEALKIANSDVPYVYGGNSMSGFDCSGLVQYVFGLSARTTIQQAKLGTHHTDVANAPYGAILFWGSDSTPYHDGISLGNGKYVAAQNESDGIDTFTQNSYFKPSYYIVL</sequence>
<dbReference type="EMBL" id="QXIL01000001">
    <property type="protein sequence ID" value="RXI80031.1"/>
    <property type="molecule type" value="Genomic_DNA"/>
</dbReference>
<dbReference type="SUPFAM" id="SSF54106">
    <property type="entry name" value="LysM domain"/>
    <property type="match status" value="1"/>
</dbReference>
<keyword evidence="11" id="KW-1185">Reference proteome</keyword>
<dbReference type="InterPro" id="IPR000064">
    <property type="entry name" value="NLP_P60_dom"/>
</dbReference>
<evidence type="ECO:0000313" key="10">
    <source>
        <dbReference type="EMBL" id="RXI80031.1"/>
    </source>
</evidence>
<dbReference type="InterPro" id="IPR018392">
    <property type="entry name" value="LysM"/>
</dbReference>
<feature type="domain" description="NlpC/P60" evidence="9">
    <location>
        <begin position="204"/>
        <end position="320"/>
    </location>
</feature>
<dbReference type="GO" id="GO:0008234">
    <property type="term" value="F:cysteine-type peptidase activity"/>
    <property type="evidence" value="ECO:0007669"/>
    <property type="project" value="UniProtKB-KW"/>
</dbReference>
<dbReference type="RefSeq" id="WP_129031091.1">
    <property type="nucleotide sequence ID" value="NZ_QXIL01000001.1"/>
</dbReference>
<dbReference type="InterPro" id="IPR051202">
    <property type="entry name" value="Peptidase_C40"/>
</dbReference>
<keyword evidence="5" id="KW-0378">Hydrolase</keyword>